<dbReference type="Pfam" id="PF00586">
    <property type="entry name" value="AIRS"/>
    <property type="match status" value="1"/>
</dbReference>
<evidence type="ECO:0000313" key="6">
    <source>
        <dbReference type="Proteomes" id="UP000031656"/>
    </source>
</evidence>
<dbReference type="Proteomes" id="UP000031656">
    <property type="component" value="Chromosome"/>
</dbReference>
<feature type="binding site" evidence="2">
    <location>
        <position position="52"/>
    </location>
    <ligand>
        <name>Mg(2+)</name>
        <dbReference type="ChEBI" id="CHEBI:18420"/>
        <label>1</label>
    </ligand>
</feature>
<feature type="binding site" evidence="2">
    <location>
        <position position="36"/>
    </location>
    <ligand>
        <name>Mg(2+)</name>
        <dbReference type="ChEBI" id="CHEBI:18420"/>
        <label>3</label>
    </ligand>
</feature>
<feature type="domain" description="PurM-like N-terminal" evidence="3">
    <location>
        <begin position="35"/>
        <end position="148"/>
    </location>
</feature>
<proteinExistence type="inferred from homology"/>
<dbReference type="Gene3D" id="3.90.650.10">
    <property type="entry name" value="PurM-like C-terminal domain"/>
    <property type="match status" value="1"/>
</dbReference>
<feature type="binding site" evidence="2">
    <location>
        <position position="220"/>
    </location>
    <ligand>
        <name>Mg(2+)</name>
        <dbReference type="ChEBI" id="CHEBI:18420"/>
        <label>5</label>
    </ligand>
</feature>
<feature type="binding site" evidence="2">
    <location>
        <position position="36"/>
    </location>
    <ligand>
        <name>Mg(2+)</name>
        <dbReference type="ChEBI" id="CHEBI:18420"/>
        <label>4</label>
    </ligand>
</feature>
<feature type="binding site" evidence="2">
    <location>
        <position position="81"/>
    </location>
    <ligand>
        <name>Mg(2+)</name>
        <dbReference type="ChEBI" id="CHEBI:18420"/>
        <label>3</label>
    </ligand>
</feature>
<feature type="binding site" evidence="2">
    <location>
        <position position="51"/>
    </location>
    <ligand>
        <name>Mg(2+)</name>
        <dbReference type="ChEBI" id="CHEBI:18420"/>
        <label>4</label>
    </ligand>
</feature>
<dbReference type="GO" id="GO:0009228">
    <property type="term" value="P:thiamine biosynthetic process"/>
    <property type="evidence" value="ECO:0007669"/>
    <property type="project" value="UniProtKB-KW"/>
</dbReference>
<name>A0A067Z7Q0_GLUOY</name>
<gene>
    <name evidence="2 5" type="primary">thiL</name>
    <name evidence="5" type="ORF">GLS_c25160</name>
</gene>
<dbReference type="EC" id="2.7.4.16" evidence="2"/>
<organism evidence="5 6">
    <name type="scientific">Gluconobacter oxydans DSM 3504</name>
    <dbReference type="NCBI Taxonomy" id="1288313"/>
    <lineage>
        <taxon>Bacteria</taxon>
        <taxon>Pseudomonadati</taxon>
        <taxon>Pseudomonadota</taxon>
        <taxon>Alphaproteobacteria</taxon>
        <taxon>Acetobacterales</taxon>
        <taxon>Acetobacteraceae</taxon>
        <taxon>Gluconobacter</taxon>
    </lineage>
</organism>
<accession>A0A067Z7Q0</accession>
<dbReference type="AlphaFoldDB" id="A0A067Z7Q0"/>
<feature type="binding site" evidence="2">
    <location>
        <position position="266"/>
    </location>
    <ligand>
        <name>substrate</name>
    </ligand>
</feature>
<dbReference type="PIRSF" id="PIRSF005303">
    <property type="entry name" value="Thiam_monoph_kin"/>
    <property type="match status" value="1"/>
</dbReference>
<dbReference type="GO" id="GO:0009030">
    <property type="term" value="F:thiamine-phosphate kinase activity"/>
    <property type="evidence" value="ECO:0007669"/>
    <property type="project" value="UniProtKB-UniRule"/>
</dbReference>
<dbReference type="HOGENOM" id="CLU_046964_3_0_5"/>
<dbReference type="InterPro" id="IPR006283">
    <property type="entry name" value="ThiL-like"/>
</dbReference>
<evidence type="ECO:0000256" key="1">
    <source>
        <dbReference type="ARBA" id="ARBA00022977"/>
    </source>
</evidence>
<keyword evidence="2 5" id="KW-0808">Transferase</keyword>
<feature type="binding site" evidence="2">
    <location>
        <position position="81"/>
    </location>
    <ligand>
        <name>Mg(2+)</name>
        <dbReference type="ChEBI" id="CHEBI:18420"/>
        <label>2</label>
    </ligand>
</feature>
<dbReference type="GO" id="GO:0009229">
    <property type="term" value="P:thiamine diphosphate biosynthetic process"/>
    <property type="evidence" value="ECO:0007669"/>
    <property type="project" value="UniProtKB-UniRule"/>
</dbReference>
<keyword evidence="2" id="KW-0067">ATP-binding</keyword>
<reference evidence="5 6" key="1">
    <citation type="journal article" date="2015" name="Appl. Microbiol. Biotechnol.">
        <title>The consequence of an additional NADH dehydrogenase paralog on the growth of Gluconobacter oxydans DSM3504.</title>
        <authorList>
            <person name="Kostner D."/>
            <person name="Luchterhand B."/>
            <person name="Junker A."/>
            <person name="Volland S."/>
            <person name="Daniel R."/>
            <person name="Buchs J."/>
            <person name="Liebl W."/>
            <person name="Ehrenreich A."/>
        </authorList>
    </citation>
    <scope>NUCLEOTIDE SEQUENCE [LARGE SCALE GENOMIC DNA]</scope>
    <source>
        <strain evidence="5">DSM 3504</strain>
    </source>
</reference>
<comment type="catalytic activity">
    <reaction evidence="2">
        <text>thiamine phosphate + ATP = thiamine diphosphate + ADP</text>
        <dbReference type="Rhea" id="RHEA:15913"/>
        <dbReference type="ChEBI" id="CHEBI:30616"/>
        <dbReference type="ChEBI" id="CHEBI:37575"/>
        <dbReference type="ChEBI" id="CHEBI:58937"/>
        <dbReference type="ChEBI" id="CHEBI:456216"/>
        <dbReference type="EC" id="2.7.4.16"/>
    </reaction>
</comment>
<feature type="binding site" evidence="2">
    <location>
        <position position="53"/>
    </location>
    <ligand>
        <name>Mg(2+)</name>
        <dbReference type="ChEBI" id="CHEBI:18420"/>
        <label>2</label>
    </ligand>
</feature>
<feature type="binding site" evidence="2">
    <location>
        <position position="322"/>
    </location>
    <ligand>
        <name>substrate</name>
    </ligand>
</feature>
<dbReference type="GO" id="GO:0000287">
    <property type="term" value="F:magnesium ion binding"/>
    <property type="evidence" value="ECO:0007669"/>
    <property type="project" value="UniProtKB-UniRule"/>
</dbReference>
<dbReference type="SUPFAM" id="SSF55326">
    <property type="entry name" value="PurM N-terminal domain-like"/>
    <property type="match status" value="1"/>
</dbReference>
<comment type="pathway">
    <text evidence="2">Cofactor biosynthesis; thiamine diphosphate biosynthesis; thiamine diphosphate from thiamine phosphate: step 1/1.</text>
</comment>
<feature type="binding site" evidence="2">
    <location>
        <position position="53"/>
    </location>
    <ligand>
        <name>Mg(2+)</name>
        <dbReference type="ChEBI" id="CHEBI:18420"/>
        <label>1</label>
    </ligand>
</feature>
<feature type="binding site" evidence="2">
    <location>
        <position position="81"/>
    </location>
    <ligand>
        <name>Mg(2+)</name>
        <dbReference type="ChEBI" id="CHEBI:18420"/>
        <label>4</label>
    </ligand>
</feature>
<dbReference type="NCBIfam" id="TIGR01379">
    <property type="entry name" value="thiL"/>
    <property type="match status" value="1"/>
</dbReference>
<keyword evidence="2" id="KW-0460">Magnesium</keyword>
<feature type="binding site" evidence="2">
    <location>
        <begin position="130"/>
        <end position="131"/>
    </location>
    <ligand>
        <name>ATP</name>
        <dbReference type="ChEBI" id="CHEBI:30616"/>
    </ligand>
</feature>
<dbReference type="InterPro" id="IPR036676">
    <property type="entry name" value="PurM-like_C_sf"/>
</dbReference>
<evidence type="ECO:0000259" key="3">
    <source>
        <dbReference type="Pfam" id="PF00586"/>
    </source>
</evidence>
<comment type="miscellaneous">
    <text evidence="2">Reaction mechanism of ThiL seems to utilize a direct, inline transfer of the gamma-phosphate of ATP to TMP rather than a phosphorylated enzyme intermediate.</text>
</comment>
<feature type="binding site" evidence="2">
    <location>
        <position position="157"/>
    </location>
    <ligand>
        <name>ATP</name>
        <dbReference type="ChEBI" id="CHEBI:30616"/>
    </ligand>
</feature>
<dbReference type="GeneID" id="56906741"/>
<dbReference type="UniPathway" id="UPA00060">
    <property type="reaction ID" value="UER00142"/>
</dbReference>
<dbReference type="RefSeq" id="WP_041112504.1">
    <property type="nucleotide sequence ID" value="NZ_CP004373.1"/>
</dbReference>
<keyword evidence="2" id="KW-0479">Metal-binding</keyword>
<dbReference type="PANTHER" id="PTHR30270:SF0">
    <property type="entry name" value="THIAMINE-MONOPHOSPHATE KINASE"/>
    <property type="match status" value="1"/>
</dbReference>
<dbReference type="InterPro" id="IPR016188">
    <property type="entry name" value="PurM-like_N"/>
</dbReference>
<evidence type="ECO:0000313" key="5">
    <source>
        <dbReference type="EMBL" id="AHK72382.1"/>
    </source>
</evidence>
<feature type="domain" description="PurM-like C-terminal" evidence="4">
    <location>
        <begin position="161"/>
        <end position="306"/>
    </location>
</feature>
<comment type="function">
    <text evidence="2">Catalyzes the ATP-dependent phosphorylation of thiamine-monophosphate (TMP) to form thiamine-pyrophosphate (TPP), the active form of vitamin B1.</text>
</comment>
<feature type="binding site" evidence="2">
    <location>
        <position position="60"/>
    </location>
    <ligand>
        <name>substrate</name>
    </ligand>
</feature>
<keyword evidence="2" id="KW-0547">Nucleotide-binding</keyword>
<comment type="caution">
    <text evidence="2">Lacks conserved residue(s) required for the propagation of feature annotation.</text>
</comment>
<feature type="binding site" evidence="2">
    <location>
        <position position="131"/>
    </location>
    <ligand>
        <name>Mg(2+)</name>
        <dbReference type="ChEBI" id="CHEBI:18420"/>
        <label>1</label>
    </ligand>
</feature>
<dbReference type="Gene3D" id="3.30.1330.10">
    <property type="entry name" value="PurM-like, N-terminal domain"/>
    <property type="match status" value="1"/>
</dbReference>
<dbReference type="SUPFAM" id="SSF56042">
    <property type="entry name" value="PurM C-terminal domain-like"/>
    <property type="match status" value="1"/>
</dbReference>
<evidence type="ECO:0000256" key="2">
    <source>
        <dbReference type="HAMAP-Rule" id="MF_02128"/>
    </source>
</evidence>
<dbReference type="KEGG" id="goy:GLS_c25160"/>
<dbReference type="InterPro" id="IPR010918">
    <property type="entry name" value="PurM-like_C_dom"/>
</dbReference>
<feature type="binding site" evidence="2">
    <location>
        <position position="219"/>
    </location>
    <ligand>
        <name>ATP</name>
        <dbReference type="ChEBI" id="CHEBI:30616"/>
    </ligand>
</feature>
<dbReference type="EMBL" id="CP004373">
    <property type="protein sequence ID" value="AHK72382.1"/>
    <property type="molecule type" value="Genomic_DNA"/>
</dbReference>
<feature type="binding site" evidence="2">
    <location>
        <position position="217"/>
    </location>
    <ligand>
        <name>Mg(2+)</name>
        <dbReference type="ChEBI" id="CHEBI:18420"/>
        <label>3</label>
    </ligand>
</feature>
<comment type="similarity">
    <text evidence="2">Belongs to the thiamine-monophosphate kinase family.</text>
</comment>
<dbReference type="CDD" id="cd02194">
    <property type="entry name" value="ThiL"/>
    <property type="match status" value="1"/>
</dbReference>
<dbReference type="GO" id="GO:0005524">
    <property type="term" value="F:ATP binding"/>
    <property type="evidence" value="ECO:0007669"/>
    <property type="project" value="UniProtKB-UniRule"/>
</dbReference>
<dbReference type="PANTHER" id="PTHR30270">
    <property type="entry name" value="THIAMINE-MONOPHOSPHATE KINASE"/>
    <property type="match status" value="1"/>
</dbReference>
<keyword evidence="2 5" id="KW-0418">Kinase</keyword>
<dbReference type="Pfam" id="PF02769">
    <property type="entry name" value="AIRS_C"/>
    <property type="match status" value="1"/>
</dbReference>
<dbReference type="HAMAP" id="MF_02128">
    <property type="entry name" value="TMP_kinase"/>
    <property type="match status" value="1"/>
</dbReference>
<keyword evidence="1 2" id="KW-0784">Thiamine biosynthesis</keyword>
<dbReference type="InterPro" id="IPR036921">
    <property type="entry name" value="PurM-like_N_sf"/>
</dbReference>
<protein>
    <recommendedName>
        <fullName evidence="2">Thiamine-monophosphate kinase</fullName>
        <shortName evidence="2">TMP kinase</shortName>
        <shortName evidence="2">Thiamine-phosphate kinase</shortName>
        <ecNumber evidence="2">2.7.4.16</ecNumber>
    </recommendedName>
</protein>
<evidence type="ECO:0000259" key="4">
    <source>
        <dbReference type="Pfam" id="PF02769"/>
    </source>
</evidence>
<sequence>MTGASGAEAAGAGEFGFIARHFRPLAGAESLDLRDDCALMRCPEGEEFAISTDTMVENVHFLPDDPPETLGRKLLRCNLSDLAAMGARPHAYTLNVTVPRGGRHDENWFAAFSHGLAEDQKRYGVHLIGGDTTSISGPLVLSATIFGLLRHNTALRRSTARPGDDIWVTGTIGDAALGLLVLQGSLQDPSGFLAERYHLPRPRTGLHLHGIVSAAMDISDGLIQDCGHIAEESGVQLVVNAEAVPVSSAAASLGHEWLMRRLCGGDDYELLLTCAPERSAALQAACQAAEVPVHRIGTVRTGSGVRILDGKGDEVAPEQGGWQHF</sequence>